<dbReference type="HOGENOM" id="CLU_3355461_0_0_9"/>
<dbReference type="AlphaFoldDB" id="A7VTW6"/>
<protein>
    <submittedName>
        <fullName evidence="1">Uncharacterized protein</fullName>
    </submittedName>
</protein>
<organism evidence="1 2">
    <name type="scientific">[Clostridium] leptum DSM 753</name>
    <dbReference type="NCBI Taxonomy" id="428125"/>
    <lineage>
        <taxon>Bacteria</taxon>
        <taxon>Bacillati</taxon>
        <taxon>Bacillota</taxon>
        <taxon>Clostridia</taxon>
        <taxon>Eubacteriales</taxon>
        <taxon>Oscillospiraceae</taxon>
        <taxon>Oscillospiraceae incertae sedis</taxon>
    </lineage>
</organism>
<dbReference type="Proteomes" id="UP000003490">
    <property type="component" value="Unassembled WGS sequence"/>
</dbReference>
<evidence type="ECO:0000313" key="2">
    <source>
        <dbReference type="Proteomes" id="UP000003490"/>
    </source>
</evidence>
<name>A7VTW6_9FIRM</name>
<proteinExistence type="predicted"/>
<reference evidence="1 2" key="1">
    <citation type="submission" date="2007-08" db="EMBL/GenBank/DDBJ databases">
        <title>Draft genome sequence of Clostridium leptum (DSM 753).</title>
        <authorList>
            <person name="Sudarsanam P."/>
            <person name="Ley R."/>
            <person name="Guruge J."/>
            <person name="Turnbaugh P.J."/>
            <person name="Mahowald M."/>
            <person name="Liep D."/>
            <person name="Gordon J."/>
        </authorList>
    </citation>
    <scope>NUCLEOTIDE SEQUENCE [LARGE SCALE GENOMIC DNA]</scope>
    <source>
        <strain evidence="1 2">DSM 753</strain>
    </source>
</reference>
<comment type="caution">
    <text evidence="1">The sequence shown here is derived from an EMBL/GenBank/DDBJ whole genome shotgun (WGS) entry which is preliminary data.</text>
</comment>
<accession>A7VTW6</accession>
<reference evidence="1 2" key="2">
    <citation type="submission" date="2007-08" db="EMBL/GenBank/DDBJ databases">
        <authorList>
            <person name="Fulton L."/>
            <person name="Clifton S."/>
            <person name="Fulton B."/>
            <person name="Xu J."/>
            <person name="Minx P."/>
            <person name="Pepin K.H."/>
            <person name="Johnson M."/>
            <person name="Thiruvilangam P."/>
            <person name="Bhonagiri V."/>
            <person name="Nash W.E."/>
            <person name="Wang C."/>
            <person name="Mardis E.R."/>
            <person name="Wilson R.K."/>
        </authorList>
    </citation>
    <scope>NUCLEOTIDE SEQUENCE [LARGE SCALE GENOMIC DNA]</scope>
    <source>
        <strain evidence="1 2">DSM 753</strain>
    </source>
</reference>
<dbReference type="EMBL" id="ABCB02000018">
    <property type="protein sequence ID" value="EDO61612.1"/>
    <property type="molecule type" value="Genomic_DNA"/>
</dbReference>
<evidence type="ECO:0000313" key="1">
    <source>
        <dbReference type="EMBL" id="EDO61612.1"/>
    </source>
</evidence>
<sequence>MAIQEKTGEKKRKNPWIDLDFQIYFIFLIKYEILEF</sequence>
<gene>
    <name evidence="1" type="ORF">CLOLEP_02010</name>
</gene>